<dbReference type="GeneID" id="29801676"/>
<dbReference type="EMBL" id="FOPI01000033">
    <property type="protein sequence ID" value="SFG53916.1"/>
    <property type="molecule type" value="Genomic_DNA"/>
</dbReference>
<proteinExistence type="predicted"/>
<reference evidence="2" key="1">
    <citation type="submission" date="2016-10" db="EMBL/GenBank/DDBJ databases">
        <authorList>
            <person name="Varghese N."/>
            <person name="Submissions S."/>
        </authorList>
    </citation>
    <scope>NUCLEOTIDE SEQUENCE [LARGE SCALE GENOMIC DNA]</scope>
    <source>
        <strain evidence="2">DSM 20403</strain>
    </source>
</reference>
<dbReference type="RefSeq" id="WP_180376257.1">
    <property type="nucleotide sequence ID" value="NZ_AYYL01000071.1"/>
</dbReference>
<dbReference type="AlphaFoldDB" id="A0A1I2SUS7"/>
<sequence>MISASAVATRHELIMSLVAGLNPIMKVWKRTQLIRIKICAVMARIFSCSGRCAKISLEFYGQSAIFDHFVRNRHFSGRPFTDSMPIFIGVYVNGSDFAKCSAARQLLNRCI</sequence>
<organism evidence="1 2">
    <name type="scientific">Ligilactobacillus ruminis DSM 20403 = NBRC 102161</name>
    <dbReference type="NCBI Taxonomy" id="1423798"/>
    <lineage>
        <taxon>Bacteria</taxon>
        <taxon>Bacillati</taxon>
        <taxon>Bacillota</taxon>
        <taxon>Bacilli</taxon>
        <taxon>Lactobacillales</taxon>
        <taxon>Lactobacillaceae</taxon>
        <taxon>Ligilactobacillus</taxon>
    </lineage>
</organism>
<evidence type="ECO:0000313" key="1">
    <source>
        <dbReference type="EMBL" id="SFG53916.1"/>
    </source>
</evidence>
<gene>
    <name evidence="1" type="ORF">SAMN02910432_01761</name>
</gene>
<evidence type="ECO:0000313" key="2">
    <source>
        <dbReference type="Proteomes" id="UP000182635"/>
    </source>
</evidence>
<name>A0A1I2SUS7_9LACO</name>
<protein>
    <submittedName>
        <fullName evidence="1">Uncharacterized protein</fullName>
    </submittedName>
</protein>
<dbReference type="Proteomes" id="UP000182635">
    <property type="component" value="Unassembled WGS sequence"/>
</dbReference>
<accession>A0A1I2SUS7</accession>